<feature type="region of interest" description="Disordered" evidence="1">
    <location>
        <begin position="736"/>
        <end position="771"/>
    </location>
</feature>
<feature type="compositionally biased region" description="Low complexity" evidence="1">
    <location>
        <begin position="736"/>
        <end position="759"/>
    </location>
</feature>
<sequence length="782" mass="83617">MERRNSSDDRTPRQSLNPNVFDDEYAVDPSEADFMPGMSDGFRPMNAGGDRDRQDHDRDQSPRRSFSASKPAEADMRRMASRNSTAKTPCARESISHDGRNPGTHIRGASSQATALQHRASISSTGSFATMARSESPYSGGPSHPYGMYPQNTTMARSSSVTTSSTQRQPHRSVSLQRPAHPYGMYPQNVMETPNEVPMPPAPPAIPVGFPGLNTGYHRQIGPDGEEQDIIGPDGHTEQLPPYSRYPEEGPAKAAMAAEASLTPVEVPVAPPNAPPNSSDDAPISPVSPTSPTSTASINQQPQRQEDQGRSPPSSGAASTTEQGISEKPELKNGWKKWSSRKLWGKVPLGVVLVLLILVLVFAIILGAAIGSFVAKGNKDKPDGHKKGGPNDDAAPQKSPPTGSMFDASPIPTPSALPSLPAGAFALPLGMAQESSPSCLTMANQLSAWSCKMTFVPLLLTVNNSLPNGSPQPMASIQPFTKPDGGIQYGVQPPTLLMQPLQLVIDQDYRAYGPAFHFQGVYDKVVVLTPDEFQAGASLRKWNGDDSNGFANNGNNNGGGGNGNGNGNILNGDGGQPGFGHRFQVQPGDTPWYCVWNQTFIEGYIYVIDNSTGASFTGFPSAFPTPFGSSIPVEPTGPPPSVTDAPHSRVFNGEPPPPTPTPTSFQRRGDGDYPRPPPYPRIVKIEERRLPGAPQPYCQKMLLLDNGVIVPAQDNQGNAVKVQLQENNPSLEEFLLSANSPRPNPSSSSLPASANTSSAGARRDLEKRRDPAGACHCQWMFQ</sequence>
<feature type="compositionally biased region" description="Basic and acidic residues" evidence="1">
    <location>
        <begin position="377"/>
        <end position="390"/>
    </location>
</feature>
<evidence type="ECO:0000313" key="5">
    <source>
        <dbReference type="Proteomes" id="UP000800200"/>
    </source>
</evidence>
<feature type="compositionally biased region" description="Basic and acidic residues" evidence="1">
    <location>
        <begin position="761"/>
        <end position="771"/>
    </location>
</feature>
<dbReference type="PANTHER" id="PTHR42078:SF1">
    <property type="entry name" value="GLUCAN 1, 4-ALPHA-GLUCOSIDASE"/>
    <property type="match status" value="1"/>
</dbReference>
<feature type="region of interest" description="Disordered" evidence="1">
    <location>
        <begin position="548"/>
        <end position="583"/>
    </location>
</feature>
<dbReference type="PANTHER" id="PTHR42078">
    <property type="entry name" value="GLUCAN 1, 4-ALPHA-GLUCOSIDASE"/>
    <property type="match status" value="1"/>
</dbReference>
<feature type="region of interest" description="Disordered" evidence="1">
    <location>
        <begin position="376"/>
        <end position="412"/>
    </location>
</feature>
<reference evidence="4" key="1">
    <citation type="journal article" date="2020" name="Stud. Mycol.">
        <title>101 Dothideomycetes genomes: a test case for predicting lifestyles and emergence of pathogens.</title>
        <authorList>
            <person name="Haridas S."/>
            <person name="Albert R."/>
            <person name="Binder M."/>
            <person name="Bloem J."/>
            <person name="Labutti K."/>
            <person name="Salamov A."/>
            <person name="Andreopoulos B."/>
            <person name="Baker S."/>
            <person name="Barry K."/>
            <person name="Bills G."/>
            <person name="Bluhm B."/>
            <person name="Cannon C."/>
            <person name="Castanera R."/>
            <person name="Culley D."/>
            <person name="Daum C."/>
            <person name="Ezra D."/>
            <person name="Gonzalez J."/>
            <person name="Henrissat B."/>
            <person name="Kuo A."/>
            <person name="Liang C."/>
            <person name="Lipzen A."/>
            <person name="Lutzoni F."/>
            <person name="Magnuson J."/>
            <person name="Mondo S."/>
            <person name="Nolan M."/>
            <person name="Ohm R."/>
            <person name="Pangilinan J."/>
            <person name="Park H.-J."/>
            <person name="Ramirez L."/>
            <person name="Alfaro M."/>
            <person name="Sun H."/>
            <person name="Tritt A."/>
            <person name="Yoshinaga Y."/>
            <person name="Zwiers L.-H."/>
            <person name="Turgeon B."/>
            <person name="Goodwin S."/>
            <person name="Spatafora J."/>
            <person name="Crous P."/>
            <person name="Grigoriev I."/>
        </authorList>
    </citation>
    <scope>NUCLEOTIDE SEQUENCE</scope>
    <source>
        <strain evidence="4">CBS 207.26</strain>
    </source>
</reference>
<feature type="compositionally biased region" description="Gly residues" evidence="1">
    <location>
        <begin position="556"/>
        <end position="578"/>
    </location>
</feature>
<feature type="compositionally biased region" description="Low complexity" evidence="1">
    <location>
        <begin position="153"/>
        <end position="166"/>
    </location>
</feature>
<proteinExistence type="predicted"/>
<evidence type="ECO:0000256" key="1">
    <source>
        <dbReference type="SAM" id="MobiDB-lite"/>
    </source>
</evidence>
<evidence type="ECO:0000313" key="4">
    <source>
        <dbReference type="EMBL" id="KAF2178849.1"/>
    </source>
</evidence>
<dbReference type="Pfam" id="PF25130">
    <property type="entry name" value="DUF7820"/>
    <property type="match status" value="1"/>
</dbReference>
<keyword evidence="5" id="KW-1185">Reference proteome</keyword>
<gene>
    <name evidence="4" type="ORF">K469DRAFT_325320</name>
</gene>
<dbReference type="Proteomes" id="UP000800200">
    <property type="component" value="Unassembled WGS sequence"/>
</dbReference>
<protein>
    <recommendedName>
        <fullName evidence="3">DUF7820 domain-containing protein</fullName>
    </recommendedName>
</protein>
<dbReference type="InterPro" id="IPR056722">
    <property type="entry name" value="DUF7820"/>
</dbReference>
<feature type="region of interest" description="Disordered" evidence="1">
    <location>
        <begin position="1"/>
        <end position="180"/>
    </location>
</feature>
<feature type="domain" description="DUF7820" evidence="3">
    <location>
        <begin position="402"/>
        <end position="781"/>
    </location>
</feature>
<feature type="region of interest" description="Disordered" evidence="1">
    <location>
        <begin position="218"/>
        <end position="331"/>
    </location>
</feature>
<feature type="compositionally biased region" description="Basic and acidic residues" evidence="1">
    <location>
        <begin position="49"/>
        <end position="62"/>
    </location>
</feature>
<evidence type="ECO:0000259" key="3">
    <source>
        <dbReference type="Pfam" id="PF25130"/>
    </source>
</evidence>
<feature type="compositionally biased region" description="Polar residues" evidence="1">
    <location>
        <begin position="109"/>
        <end position="128"/>
    </location>
</feature>
<name>A0A6A6DKU2_9PEZI</name>
<feature type="transmembrane region" description="Helical" evidence="2">
    <location>
        <begin position="347"/>
        <end position="375"/>
    </location>
</feature>
<feature type="compositionally biased region" description="Low complexity" evidence="1">
    <location>
        <begin position="276"/>
        <end position="298"/>
    </location>
</feature>
<evidence type="ECO:0000256" key="2">
    <source>
        <dbReference type="SAM" id="Phobius"/>
    </source>
</evidence>
<keyword evidence="2" id="KW-0812">Transmembrane</keyword>
<organism evidence="4 5">
    <name type="scientific">Zopfia rhizophila CBS 207.26</name>
    <dbReference type="NCBI Taxonomy" id="1314779"/>
    <lineage>
        <taxon>Eukaryota</taxon>
        <taxon>Fungi</taxon>
        <taxon>Dikarya</taxon>
        <taxon>Ascomycota</taxon>
        <taxon>Pezizomycotina</taxon>
        <taxon>Dothideomycetes</taxon>
        <taxon>Dothideomycetes incertae sedis</taxon>
        <taxon>Zopfiaceae</taxon>
        <taxon>Zopfia</taxon>
    </lineage>
</organism>
<feature type="region of interest" description="Disordered" evidence="1">
    <location>
        <begin position="630"/>
        <end position="680"/>
    </location>
</feature>
<accession>A0A6A6DKU2</accession>
<keyword evidence="2" id="KW-0472">Membrane</keyword>
<keyword evidence="2" id="KW-1133">Transmembrane helix</keyword>
<feature type="compositionally biased region" description="Polar residues" evidence="1">
    <location>
        <begin position="311"/>
        <end position="324"/>
    </location>
</feature>
<dbReference type="AlphaFoldDB" id="A0A6A6DKU2"/>
<dbReference type="EMBL" id="ML994672">
    <property type="protein sequence ID" value="KAF2178849.1"/>
    <property type="molecule type" value="Genomic_DNA"/>
</dbReference>
<feature type="compositionally biased region" description="Basic and acidic residues" evidence="1">
    <location>
        <begin position="1"/>
        <end position="12"/>
    </location>
</feature>
<dbReference type="OrthoDB" id="5384459at2759"/>